<gene>
    <name evidence="1" type="ORF">GHK62_20005</name>
</gene>
<accession>A0A6N7LIC0</accession>
<dbReference type="OrthoDB" id="7875733at2"/>
<protein>
    <submittedName>
        <fullName evidence="1">Uncharacterized protein</fullName>
    </submittedName>
</protein>
<dbReference type="Proteomes" id="UP000439983">
    <property type="component" value="Unassembled WGS sequence"/>
</dbReference>
<sequence length="301" mass="33515">MQRAAGKENVEQKGPPGFTVEALLQNPAFRPALQVGARNLISLNDLFPRVSRMVAAHQKWILTQAAYALHLERDRDDPDSGVTAARLLKLMRETGGASRNTATAFLAELLAYKLLRPASGGRTRRTRPLEPTEISQHAMQLWFKSQMRTLDLLDGGTRVERIEADIAIFERAQPMAARRLINDSKWTQPPQGVAVFVWSESGGILLDDLMTRPSALVPEDGRVWISVNLAALAEHYAISNTHVRRLFSNAEKSGFIGRPDDGTRGQFWLSERLVEEYAFWQAVKFEALAIAFDRAAATPGL</sequence>
<dbReference type="EMBL" id="WITC01000085">
    <property type="protein sequence ID" value="MQX16959.1"/>
    <property type="molecule type" value="Genomic_DNA"/>
</dbReference>
<organism evidence="1 2">
    <name type="scientific">Sinorhizobium terangae</name>
    <dbReference type="NCBI Taxonomy" id="110322"/>
    <lineage>
        <taxon>Bacteria</taxon>
        <taxon>Pseudomonadati</taxon>
        <taxon>Pseudomonadota</taxon>
        <taxon>Alphaproteobacteria</taxon>
        <taxon>Hyphomicrobiales</taxon>
        <taxon>Rhizobiaceae</taxon>
        <taxon>Sinorhizobium/Ensifer group</taxon>
        <taxon>Sinorhizobium</taxon>
    </lineage>
</organism>
<evidence type="ECO:0000313" key="1">
    <source>
        <dbReference type="EMBL" id="MQX16959.1"/>
    </source>
</evidence>
<comment type="caution">
    <text evidence="1">The sequence shown here is derived from an EMBL/GenBank/DDBJ whole genome shotgun (WGS) entry which is preliminary data.</text>
</comment>
<evidence type="ECO:0000313" key="2">
    <source>
        <dbReference type="Proteomes" id="UP000439983"/>
    </source>
</evidence>
<name>A0A6N7LIC0_SINTE</name>
<reference evidence="1 2" key="1">
    <citation type="journal article" date="2013" name="Genome Biol.">
        <title>Comparative genomics of the core and accessory genomes of 48 Sinorhizobium strains comprising five genospecies.</title>
        <authorList>
            <person name="Sugawara M."/>
            <person name="Epstein B."/>
            <person name="Badgley B.D."/>
            <person name="Unno T."/>
            <person name="Xu L."/>
            <person name="Reese J."/>
            <person name="Gyaneshwar P."/>
            <person name="Denny R."/>
            <person name="Mudge J."/>
            <person name="Bharti A.K."/>
            <person name="Farmer A.D."/>
            <person name="May G.D."/>
            <person name="Woodward J.E."/>
            <person name="Medigue C."/>
            <person name="Vallenet D."/>
            <person name="Lajus A."/>
            <person name="Rouy Z."/>
            <person name="Martinez-Vaz B."/>
            <person name="Tiffin P."/>
            <person name="Young N.D."/>
            <person name="Sadowsky M.J."/>
        </authorList>
    </citation>
    <scope>NUCLEOTIDE SEQUENCE [LARGE SCALE GENOMIC DNA]</scope>
    <source>
        <strain evidence="1 2">USDA4894</strain>
    </source>
</reference>
<proteinExistence type="predicted"/>
<dbReference type="AlphaFoldDB" id="A0A6N7LIC0"/>
<keyword evidence="2" id="KW-1185">Reference proteome</keyword>